<dbReference type="PANTHER" id="PTHR43000">
    <property type="entry name" value="DTDP-D-GLUCOSE 4,6-DEHYDRATASE-RELATED"/>
    <property type="match status" value="1"/>
</dbReference>
<gene>
    <name evidence="3" type="ORF">COV91_01015</name>
</gene>
<dbReference type="InterPro" id="IPR001509">
    <property type="entry name" value="Epimerase_deHydtase"/>
</dbReference>
<dbReference type="EMBL" id="PCVG01000014">
    <property type="protein sequence ID" value="PIQ69055.1"/>
    <property type="molecule type" value="Genomic_DNA"/>
</dbReference>
<sequence length="286" mass="31703">MNKKILITGASGFTGRYLIASLSQDASVEVYCADRTVSADPPEHFSVCDFLDATAVSDLLKRISPDEIYHLVGSYTNNYEVDYASNVCTTKHILDALRDIHSPCRVLLVGSSAEYGFPTDPEKGVAEHNPLLPVSIYGLVKVYQSALMGAYARLYQSNVVLVRPFNLSGVGVSDVLFAGKMRQEIERYKRGEIKRIVTGKLSVERDYIDIKEAITYYRLVMERGVLGEAYNVGSGKGVSLKSFLEQMLTVHNLSFGIVKEGVHEIPGKIVVPKIYADITKVQRLRL</sequence>
<dbReference type="Pfam" id="PF01370">
    <property type="entry name" value="Epimerase"/>
    <property type="match status" value="1"/>
</dbReference>
<dbReference type="Gene3D" id="3.40.50.720">
    <property type="entry name" value="NAD(P)-binding Rossmann-like Domain"/>
    <property type="match status" value="1"/>
</dbReference>
<comment type="similarity">
    <text evidence="1">Belongs to the NAD(P)-dependent epimerase/dehydratase family.</text>
</comment>
<dbReference type="AlphaFoldDB" id="A0A2H0KCW0"/>
<evidence type="ECO:0000313" key="4">
    <source>
        <dbReference type="Proteomes" id="UP000229342"/>
    </source>
</evidence>
<evidence type="ECO:0000256" key="1">
    <source>
        <dbReference type="ARBA" id="ARBA00007637"/>
    </source>
</evidence>
<comment type="caution">
    <text evidence="3">The sequence shown here is derived from an EMBL/GenBank/DDBJ whole genome shotgun (WGS) entry which is preliminary data.</text>
</comment>
<dbReference type="Gene3D" id="3.90.25.10">
    <property type="entry name" value="UDP-galactose 4-epimerase, domain 1"/>
    <property type="match status" value="1"/>
</dbReference>
<protein>
    <recommendedName>
        <fullName evidence="2">NAD-dependent epimerase/dehydratase domain-containing protein</fullName>
    </recommendedName>
</protein>
<reference evidence="3 4" key="1">
    <citation type="submission" date="2017-09" db="EMBL/GenBank/DDBJ databases">
        <title>Depth-based differentiation of microbial function through sediment-hosted aquifers and enrichment of novel symbionts in the deep terrestrial subsurface.</title>
        <authorList>
            <person name="Probst A.J."/>
            <person name="Ladd B."/>
            <person name="Jarett J.K."/>
            <person name="Geller-Mcgrath D.E."/>
            <person name="Sieber C.M."/>
            <person name="Emerson J.B."/>
            <person name="Anantharaman K."/>
            <person name="Thomas B.C."/>
            <person name="Malmstrom R."/>
            <person name="Stieglmeier M."/>
            <person name="Klingl A."/>
            <person name="Woyke T."/>
            <person name="Ryan C.M."/>
            <person name="Banfield J.F."/>
        </authorList>
    </citation>
    <scope>NUCLEOTIDE SEQUENCE [LARGE SCALE GENOMIC DNA]</scope>
    <source>
        <strain evidence="3">CG11_big_fil_rev_8_21_14_0_20_46_11</strain>
    </source>
</reference>
<proteinExistence type="inferred from homology"/>
<accession>A0A2H0KCW0</accession>
<dbReference type="Proteomes" id="UP000229342">
    <property type="component" value="Unassembled WGS sequence"/>
</dbReference>
<name>A0A2H0KCW0_9BACT</name>
<dbReference type="SUPFAM" id="SSF51735">
    <property type="entry name" value="NAD(P)-binding Rossmann-fold domains"/>
    <property type="match status" value="1"/>
</dbReference>
<evidence type="ECO:0000313" key="3">
    <source>
        <dbReference type="EMBL" id="PIQ69055.1"/>
    </source>
</evidence>
<dbReference type="InterPro" id="IPR036291">
    <property type="entry name" value="NAD(P)-bd_dom_sf"/>
</dbReference>
<evidence type="ECO:0000259" key="2">
    <source>
        <dbReference type="Pfam" id="PF01370"/>
    </source>
</evidence>
<organism evidence="3 4">
    <name type="scientific">Candidatus Taylorbacteria bacterium CG11_big_fil_rev_8_21_14_0_20_46_11</name>
    <dbReference type="NCBI Taxonomy" id="1975025"/>
    <lineage>
        <taxon>Bacteria</taxon>
        <taxon>Candidatus Tayloriibacteriota</taxon>
    </lineage>
</organism>
<feature type="domain" description="NAD-dependent epimerase/dehydratase" evidence="2">
    <location>
        <begin position="5"/>
        <end position="233"/>
    </location>
</feature>